<organism evidence="25 26">
    <name type="scientific">Gallionella capsiferriformans (strain ES-2)</name>
    <name type="common">Gallionella ferruginea capsiferriformans (strain ES-2)</name>
    <dbReference type="NCBI Taxonomy" id="395494"/>
    <lineage>
        <taxon>Bacteria</taxon>
        <taxon>Pseudomonadati</taxon>
        <taxon>Pseudomonadota</taxon>
        <taxon>Betaproteobacteria</taxon>
        <taxon>Nitrosomonadales</taxon>
        <taxon>Gallionellaceae</taxon>
        <taxon>Gallionella</taxon>
    </lineage>
</organism>
<dbReference type="CDD" id="cd00130">
    <property type="entry name" value="PAS"/>
    <property type="match status" value="1"/>
</dbReference>
<reference evidence="25" key="1">
    <citation type="submission" date="2010-08" db="EMBL/GenBank/DDBJ databases">
        <title>Complete sequence of Gallionella capsiferriformans ES-2.</title>
        <authorList>
            <consortium name="US DOE Joint Genome Institute"/>
            <person name="Lucas S."/>
            <person name="Copeland A."/>
            <person name="Lapidus A."/>
            <person name="Cheng J.-F."/>
            <person name="Bruce D."/>
            <person name="Goodwin L."/>
            <person name="Pitluck S."/>
            <person name="Chertkov O."/>
            <person name="Davenport K.W."/>
            <person name="Detter J.C."/>
            <person name="Han C."/>
            <person name="Tapia R."/>
            <person name="Land M."/>
            <person name="Hauser L."/>
            <person name="Chang Y.-J."/>
            <person name="Jeffries C."/>
            <person name="Kyrpides N."/>
            <person name="Ivanova N."/>
            <person name="Mikhailova N."/>
            <person name="Shelobolina E.S."/>
            <person name="Picardal F."/>
            <person name="Roden E."/>
            <person name="Emerson D."/>
            <person name="Woyke T."/>
        </authorList>
    </citation>
    <scope>NUCLEOTIDE SEQUENCE [LARGE SCALE GENOMIC DNA]</scope>
    <source>
        <strain evidence="25">ES-2</strain>
    </source>
</reference>
<dbReference type="Pfam" id="PF00072">
    <property type="entry name" value="Response_reg"/>
    <property type="match status" value="1"/>
</dbReference>
<dbReference type="RefSeq" id="WP_013294167.1">
    <property type="nucleotide sequence ID" value="NC_014394.1"/>
</dbReference>
<dbReference type="InterPro" id="IPR029016">
    <property type="entry name" value="GAF-like_dom_sf"/>
</dbReference>
<comment type="function">
    <text evidence="13">Member of the two-component regulatory system BvgS/BvgA. Phosphorylates BvgA via a four-step phosphorelay in response to environmental signals.</text>
</comment>
<dbReference type="CDD" id="cd00082">
    <property type="entry name" value="HisKA"/>
    <property type="match status" value="1"/>
</dbReference>
<dbReference type="FunFam" id="1.10.287.130:FF:000002">
    <property type="entry name" value="Two-component osmosensing histidine kinase"/>
    <property type="match status" value="1"/>
</dbReference>
<evidence type="ECO:0000256" key="14">
    <source>
        <dbReference type="ARBA" id="ARBA00064003"/>
    </source>
</evidence>
<dbReference type="InterPro" id="IPR003594">
    <property type="entry name" value="HATPase_dom"/>
</dbReference>
<dbReference type="PROSITE" id="PS50894">
    <property type="entry name" value="HPT"/>
    <property type="match status" value="1"/>
</dbReference>
<dbReference type="InterPro" id="IPR008207">
    <property type="entry name" value="Sig_transdc_His_kin_Hpt_dom"/>
</dbReference>
<feature type="domain" description="Response regulatory" evidence="22">
    <location>
        <begin position="870"/>
        <end position="982"/>
    </location>
</feature>
<dbReference type="SMART" id="SM00448">
    <property type="entry name" value="REC"/>
    <property type="match status" value="2"/>
</dbReference>
<dbReference type="Proteomes" id="UP000001235">
    <property type="component" value="Chromosome"/>
</dbReference>
<evidence type="ECO:0000259" key="24">
    <source>
        <dbReference type="PROSITE" id="PS50894"/>
    </source>
</evidence>
<dbReference type="SUPFAM" id="SSF47226">
    <property type="entry name" value="Histidine-containing phosphotransfer domain, HPT domain"/>
    <property type="match status" value="1"/>
</dbReference>
<evidence type="ECO:0000256" key="13">
    <source>
        <dbReference type="ARBA" id="ARBA00058004"/>
    </source>
</evidence>
<dbReference type="CDD" id="cd17546">
    <property type="entry name" value="REC_hyHK_CKI1_RcsC-like"/>
    <property type="match status" value="1"/>
</dbReference>
<comment type="subcellular location">
    <subcellularLocation>
        <location evidence="2">Membrane</location>
        <topology evidence="2">Multi-pass membrane protein</topology>
    </subcellularLocation>
</comment>
<evidence type="ECO:0000256" key="5">
    <source>
        <dbReference type="ARBA" id="ARBA00022679"/>
    </source>
</evidence>
<dbReference type="GO" id="GO:0005886">
    <property type="term" value="C:plasma membrane"/>
    <property type="evidence" value="ECO:0007669"/>
    <property type="project" value="UniProtKB-SubCell"/>
</dbReference>
<comment type="subunit">
    <text evidence="14">At low DSF concentrations, interacts with RpfF.</text>
</comment>
<dbReference type="Gene3D" id="1.10.287.130">
    <property type="match status" value="1"/>
</dbReference>
<evidence type="ECO:0000256" key="11">
    <source>
        <dbReference type="ARBA" id="ARBA00023012"/>
    </source>
</evidence>
<evidence type="ECO:0000256" key="10">
    <source>
        <dbReference type="ARBA" id="ARBA00022989"/>
    </source>
</evidence>
<dbReference type="EC" id="2.7.13.3" evidence="3"/>
<dbReference type="SMART" id="SM00065">
    <property type="entry name" value="GAF"/>
    <property type="match status" value="1"/>
</dbReference>
<dbReference type="CDD" id="cd16922">
    <property type="entry name" value="HATPase_EvgS-ArcB-TorS-like"/>
    <property type="match status" value="1"/>
</dbReference>
<dbReference type="Pfam" id="PF13185">
    <property type="entry name" value="GAF_2"/>
    <property type="match status" value="1"/>
</dbReference>
<dbReference type="SUPFAM" id="SSF47384">
    <property type="entry name" value="Homodimeric domain of signal transducing histidine kinase"/>
    <property type="match status" value="1"/>
</dbReference>
<evidence type="ECO:0000256" key="9">
    <source>
        <dbReference type="ARBA" id="ARBA00022840"/>
    </source>
</evidence>
<keyword evidence="7" id="KW-0547">Nucleotide-binding</keyword>
<dbReference type="KEGG" id="gca:Galf_2239"/>
<dbReference type="HOGENOM" id="CLU_257993_0_0_4"/>
<keyword evidence="11" id="KW-0902">Two-component regulatory system</keyword>
<dbReference type="InterPro" id="IPR005467">
    <property type="entry name" value="His_kinase_dom"/>
</dbReference>
<dbReference type="PROSITE" id="PS50109">
    <property type="entry name" value="HIS_KIN"/>
    <property type="match status" value="1"/>
</dbReference>
<dbReference type="Gene3D" id="1.20.120.160">
    <property type="entry name" value="HPT domain"/>
    <property type="match status" value="1"/>
</dbReference>
<dbReference type="InterPro" id="IPR000014">
    <property type="entry name" value="PAS"/>
</dbReference>
<dbReference type="eggNOG" id="COG2202">
    <property type="taxonomic scope" value="Bacteria"/>
</dbReference>
<dbReference type="SMART" id="SM00387">
    <property type="entry name" value="HATPase_c"/>
    <property type="match status" value="1"/>
</dbReference>
<feature type="modified residue" description="4-aspartylphosphate" evidence="18">
    <location>
        <position position="1059"/>
    </location>
</feature>
<dbReference type="eggNOG" id="COG2198">
    <property type="taxonomic scope" value="Bacteria"/>
</dbReference>
<keyword evidence="10 20" id="KW-1133">Transmembrane helix</keyword>
<dbReference type="InterPro" id="IPR003661">
    <property type="entry name" value="HisK_dim/P_dom"/>
</dbReference>
<dbReference type="Pfam" id="PF01627">
    <property type="entry name" value="Hpt"/>
    <property type="match status" value="1"/>
</dbReference>
<dbReference type="InterPro" id="IPR025201">
    <property type="entry name" value="KdpD_TM"/>
</dbReference>
<dbReference type="SMART" id="SM00091">
    <property type="entry name" value="PAS"/>
    <property type="match status" value="2"/>
</dbReference>
<feature type="domain" description="HPt" evidence="24">
    <location>
        <begin position="1167"/>
        <end position="1261"/>
    </location>
</feature>
<dbReference type="PROSITE" id="PS50110">
    <property type="entry name" value="RESPONSE_REGULATORY"/>
    <property type="match status" value="2"/>
</dbReference>
<feature type="coiled-coil region" evidence="19">
    <location>
        <begin position="563"/>
        <end position="615"/>
    </location>
</feature>
<dbReference type="InterPro" id="IPR036890">
    <property type="entry name" value="HATPase_C_sf"/>
</dbReference>
<proteinExistence type="predicted"/>
<keyword evidence="12 20" id="KW-0472">Membrane</keyword>
<dbReference type="NCBIfam" id="TIGR00229">
    <property type="entry name" value="sensory_box"/>
    <property type="match status" value="1"/>
</dbReference>
<dbReference type="Gene3D" id="3.40.50.2300">
    <property type="match status" value="2"/>
</dbReference>
<dbReference type="FunFam" id="3.30.565.10:FF:000010">
    <property type="entry name" value="Sensor histidine kinase RcsC"/>
    <property type="match status" value="1"/>
</dbReference>
<keyword evidence="4 18" id="KW-0597">Phosphoprotein</keyword>
<evidence type="ECO:0000256" key="18">
    <source>
        <dbReference type="PROSITE-ProRule" id="PRU00169"/>
    </source>
</evidence>
<dbReference type="Pfam" id="PF02518">
    <property type="entry name" value="HATPase_c"/>
    <property type="match status" value="1"/>
</dbReference>
<dbReference type="SUPFAM" id="SSF52172">
    <property type="entry name" value="CheY-like"/>
    <property type="match status" value="2"/>
</dbReference>
<dbReference type="STRING" id="395494.Galf_2239"/>
<dbReference type="GO" id="GO:0000155">
    <property type="term" value="F:phosphorelay sensor kinase activity"/>
    <property type="evidence" value="ECO:0007669"/>
    <property type="project" value="InterPro"/>
</dbReference>
<dbReference type="PANTHER" id="PTHR45339:SF5">
    <property type="entry name" value="HISTIDINE KINASE"/>
    <property type="match status" value="1"/>
</dbReference>
<dbReference type="Gene3D" id="3.30.450.40">
    <property type="match status" value="1"/>
</dbReference>
<evidence type="ECO:0000313" key="25">
    <source>
        <dbReference type="EMBL" id="ADL56243.1"/>
    </source>
</evidence>
<feature type="domain" description="PAS" evidence="23">
    <location>
        <begin position="453"/>
        <end position="495"/>
    </location>
</feature>
<keyword evidence="8 25" id="KW-0418">Kinase</keyword>
<evidence type="ECO:0000256" key="7">
    <source>
        <dbReference type="ARBA" id="ARBA00022741"/>
    </source>
</evidence>
<dbReference type="SUPFAM" id="SSF55874">
    <property type="entry name" value="ATPase domain of HSP90 chaperone/DNA topoisomerase II/histidine kinase"/>
    <property type="match status" value="1"/>
</dbReference>
<evidence type="ECO:0000256" key="2">
    <source>
        <dbReference type="ARBA" id="ARBA00004141"/>
    </source>
</evidence>
<dbReference type="SUPFAM" id="SSF55785">
    <property type="entry name" value="PYP-like sensor domain (PAS domain)"/>
    <property type="match status" value="2"/>
</dbReference>
<evidence type="ECO:0000313" key="26">
    <source>
        <dbReference type="Proteomes" id="UP000001235"/>
    </source>
</evidence>
<evidence type="ECO:0000259" key="21">
    <source>
        <dbReference type="PROSITE" id="PS50109"/>
    </source>
</evidence>
<dbReference type="PANTHER" id="PTHR45339">
    <property type="entry name" value="HYBRID SIGNAL TRANSDUCTION HISTIDINE KINASE J"/>
    <property type="match status" value="1"/>
</dbReference>
<dbReference type="Pfam" id="PF13188">
    <property type="entry name" value="PAS_8"/>
    <property type="match status" value="1"/>
</dbReference>
<dbReference type="PROSITE" id="PS50112">
    <property type="entry name" value="PAS"/>
    <property type="match status" value="1"/>
</dbReference>
<dbReference type="InterPro" id="IPR004358">
    <property type="entry name" value="Sig_transdc_His_kin-like_C"/>
</dbReference>
<keyword evidence="19" id="KW-0175">Coiled coil</keyword>
<keyword evidence="6 20" id="KW-0812">Transmembrane</keyword>
<dbReference type="Gene3D" id="3.30.565.10">
    <property type="entry name" value="Histidine kinase-like ATPase, C-terminal domain"/>
    <property type="match status" value="1"/>
</dbReference>
<evidence type="ECO:0000256" key="19">
    <source>
        <dbReference type="SAM" id="Coils"/>
    </source>
</evidence>
<accession>D9SIT0</accession>
<evidence type="ECO:0000256" key="12">
    <source>
        <dbReference type="ARBA" id="ARBA00023136"/>
    </source>
</evidence>
<feature type="transmembrane region" description="Helical" evidence="20">
    <location>
        <begin position="7"/>
        <end position="30"/>
    </location>
</feature>
<evidence type="ECO:0000256" key="1">
    <source>
        <dbReference type="ARBA" id="ARBA00000085"/>
    </source>
</evidence>
<evidence type="ECO:0000256" key="6">
    <source>
        <dbReference type="ARBA" id="ARBA00022692"/>
    </source>
</evidence>
<name>D9SIT0_GALCS</name>
<evidence type="ECO:0000256" key="4">
    <source>
        <dbReference type="ARBA" id="ARBA00022553"/>
    </source>
</evidence>
<dbReference type="InterPro" id="IPR038318">
    <property type="entry name" value="KdpD_sf"/>
</dbReference>
<dbReference type="eggNOG" id="COG0745">
    <property type="taxonomic scope" value="Bacteria"/>
</dbReference>
<evidence type="ECO:0000256" key="3">
    <source>
        <dbReference type="ARBA" id="ARBA00012438"/>
    </source>
</evidence>
<dbReference type="Gene3D" id="1.20.120.620">
    <property type="entry name" value="Backbone structure of the membrane domain of e. Coli histidine kinase receptor kdpd"/>
    <property type="match status" value="1"/>
</dbReference>
<comment type="catalytic activity">
    <reaction evidence="1">
        <text>ATP + protein L-histidine = ADP + protein N-phospho-L-histidine.</text>
        <dbReference type="EC" id="2.7.13.3"/>
    </reaction>
</comment>
<dbReference type="InterPro" id="IPR003018">
    <property type="entry name" value="GAF"/>
</dbReference>
<gene>
    <name evidence="25" type="ordered locus">Galf_2239</name>
</gene>
<dbReference type="GO" id="GO:0005524">
    <property type="term" value="F:ATP binding"/>
    <property type="evidence" value="ECO:0007669"/>
    <property type="project" value="UniProtKB-KW"/>
</dbReference>
<sequence length="1346" mass="149564">MKSNLTFKLIVAMTIPFIAAGAQWILWPYLNPLVWFAFFPAVFLSARIAGLWGGISGTLLSTLLAWYLFIPTQLSWRLEHSNSMFSMLMFLLIGYAISIYLHRLTRAGQEIRAALNPTLAACDKTTQGMPQTSSAPLWGADILQQSMLNSLVESVLVFSPEGKILACNRAAELFFGCSLETIQSNLRPVQLLHENGTPFLEEDIPVNITIRTKAACRNVPVGYADLSGMVRWVLANCEPVIEPLTGEIKAAVLSLLEISEQKKNADEQLRLNRTLRAYSASDWALVHATDESAYINQVCQILVEECNYVMAWVGFAEHNPEKTVRPVGKAGDDTGYLDEITISWEDNEYGSGPSGRAIRTGKMVVCHHMLSDPTFIPWRAQAQQRGYAASISLPLIANEQTLGAIMVYSSIADPFVNEELKILQELANDLAYGIAVLRIRAAHADQEQALRASELRYRLLVEQTVDGIFLANAQGQYIDVNQAGAAMLGYSTVEICTLNISDVIAIEEIGRIPDEVARFKNGSVVVSEWQFKRKDGSIFLGEVVGRQIENGCIQGILRDITFRREAENELQRARLAALNLAQDALEARAKLEILNDSLESEISDRKLALKDLEIARNAADLASRAKSDFLANMSHEIRTPMNAIIGLTRITLDSELAPKQRDHLRKVYNASRALLNILDDILDYSKIEANKLEIERVEFILEDVIRECFDLFMQKLQEKELELFIEIDPLISCSLLGDPLRLGQILNNLINNAIKFTQRGEIHIRAALISENNQTLNLKFSVRDTGIGMDQSQQDRLFNAFTQADSSITRKYGGSGLGLTISKRLVELMGGALSVASEKDIGSEFTFNAYFERCASLEILSSVHRLNPMRVLIVDAHPTSQKVLIHYFGALSFDITATTSVEEAIARSSALPQFDLLITNHCSQDATNRLHDLQKTAAIAVSASILMVTANDRENHLETHNEIILTKPATLSKLINALLKIQQPEFPSTFALPERRIDLYQLAAPIRGAHILLVEDDEINQEIATEFLVRSGLIVVTANNGAEAFALVQQQAFDAVLMDIHMPVMDGFESTRLIRTLAQGKTIPIIALSASAMAHEKLNSSSAGMSDHVSKPFDPAQLITTLLKWIAHKPPHHSEPNVNMSARTPVPAPHQLSGINYADALSRLQGNENLLNRLLQRFATEHTTFSQQLENLLQEQLFDKALSALHRIRGTASTLGVNELTACAMKLESEIKAQEKLNSLPEFIACLGAVIEQIHKNVSGENRLINPCTHPDQPMVETYLANLAICIENHEMFDEDMLTALLSNLGSYIPRKLVAQLESQLNNFDFNQAELTLVKIRDTWKSVHNI</sequence>
<dbReference type="InterPro" id="IPR035965">
    <property type="entry name" value="PAS-like_dom_sf"/>
</dbReference>
<feature type="domain" description="Response regulatory" evidence="22">
    <location>
        <begin position="1010"/>
        <end position="1126"/>
    </location>
</feature>
<dbReference type="InterPro" id="IPR011006">
    <property type="entry name" value="CheY-like_superfamily"/>
</dbReference>
<dbReference type="Pfam" id="PF13426">
    <property type="entry name" value="PAS_9"/>
    <property type="match status" value="1"/>
</dbReference>
<dbReference type="PRINTS" id="PR00344">
    <property type="entry name" value="BCTRLSENSOR"/>
</dbReference>
<dbReference type="Pfam" id="PF13493">
    <property type="entry name" value="DUF4118"/>
    <property type="match status" value="1"/>
</dbReference>
<keyword evidence="5" id="KW-0808">Transferase</keyword>
<protein>
    <recommendedName>
        <fullName evidence="15">Sensory/regulatory protein RpfC</fullName>
        <ecNumber evidence="3">2.7.13.3</ecNumber>
    </recommendedName>
    <alternativeName>
        <fullName evidence="16">Virulence sensor protein BvgS</fullName>
    </alternativeName>
</protein>
<dbReference type="SUPFAM" id="SSF55781">
    <property type="entry name" value="GAF domain-like"/>
    <property type="match status" value="1"/>
</dbReference>
<evidence type="ECO:0000259" key="22">
    <source>
        <dbReference type="PROSITE" id="PS50110"/>
    </source>
</evidence>
<dbReference type="eggNOG" id="COG2205">
    <property type="taxonomic scope" value="Bacteria"/>
</dbReference>
<dbReference type="eggNOG" id="COG2203">
    <property type="taxonomic scope" value="Bacteria"/>
</dbReference>
<feature type="transmembrane region" description="Helical" evidence="20">
    <location>
        <begin position="50"/>
        <end position="70"/>
    </location>
</feature>
<dbReference type="InterPro" id="IPR036641">
    <property type="entry name" value="HPT_dom_sf"/>
</dbReference>
<dbReference type="InterPro" id="IPR036097">
    <property type="entry name" value="HisK_dim/P_sf"/>
</dbReference>
<feature type="modified residue" description="Phosphohistidine" evidence="17">
    <location>
        <position position="1206"/>
    </location>
</feature>
<keyword evidence="26" id="KW-1185">Reference proteome</keyword>
<comment type="caution">
    <text evidence="18">Lacks conserved residue(s) required for the propagation of feature annotation.</text>
</comment>
<evidence type="ECO:0000256" key="8">
    <source>
        <dbReference type="ARBA" id="ARBA00022777"/>
    </source>
</evidence>
<evidence type="ECO:0000256" key="15">
    <source>
        <dbReference type="ARBA" id="ARBA00068150"/>
    </source>
</evidence>
<keyword evidence="9" id="KW-0067">ATP-binding</keyword>
<evidence type="ECO:0000256" key="17">
    <source>
        <dbReference type="PROSITE-ProRule" id="PRU00110"/>
    </source>
</evidence>
<dbReference type="EMBL" id="CP002159">
    <property type="protein sequence ID" value="ADL56243.1"/>
    <property type="molecule type" value="Genomic_DNA"/>
</dbReference>
<dbReference type="InterPro" id="IPR001789">
    <property type="entry name" value="Sig_transdc_resp-reg_receiver"/>
</dbReference>
<dbReference type="Gene3D" id="3.30.450.20">
    <property type="entry name" value="PAS domain"/>
    <property type="match status" value="2"/>
</dbReference>
<dbReference type="SMART" id="SM00388">
    <property type="entry name" value="HisKA"/>
    <property type="match status" value="1"/>
</dbReference>
<evidence type="ECO:0000256" key="16">
    <source>
        <dbReference type="ARBA" id="ARBA00070152"/>
    </source>
</evidence>
<feature type="domain" description="Histidine kinase" evidence="21">
    <location>
        <begin position="632"/>
        <end position="853"/>
    </location>
</feature>
<dbReference type="Pfam" id="PF00512">
    <property type="entry name" value="HisKA"/>
    <property type="match status" value="1"/>
</dbReference>
<evidence type="ECO:0000259" key="23">
    <source>
        <dbReference type="PROSITE" id="PS50112"/>
    </source>
</evidence>
<evidence type="ECO:0000256" key="20">
    <source>
        <dbReference type="SAM" id="Phobius"/>
    </source>
</evidence>
<feature type="transmembrane region" description="Helical" evidence="20">
    <location>
        <begin position="82"/>
        <end position="101"/>
    </location>
</feature>
<dbReference type="OrthoDB" id="8552871at2"/>